<sequence>MKYIRWVESHLFATADEKTPKHVEEKCAEYIVEHESKAHVRDSFLPIASAFSSANFAEPCVQPVAKEDESQSNIPLMSRPRPIAHNGTEKSFFSRGTIPTENINLPTRIHSKYRPSYSKSEETPENQPEEKTTVQKVPGRQDLLEIIKELYPCMIKYIDIRDGSQPKYSTCSTKGSYDTLRKQTLTMNTIPAYANLPTPPMSPFESLGRHTAYEINPIKTSDSIEEPEFHQIRSFLIKFIDRKVNNIPEDLKLRIMECYSISSADFTPETATNLEEHTGNFEKCIRTLIKVFNSPIAEKWFEIVEAEELEENNAKVEQSSTTLLGKNTERFAKSITDGYCSDSDLVRCRTKFAKIDSPTMFSMTNFTSTKKLSSFNLKKTYEKKFRTDRNSIRRAVSGVLG</sequence>
<dbReference type="HOGENOM" id="CLU_687345_0_0_1"/>
<evidence type="ECO:0000256" key="1">
    <source>
        <dbReference type="SAM" id="MobiDB-lite"/>
    </source>
</evidence>
<dbReference type="EMBL" id="JNVN01004628">
    <property type="protein sequence ID" value="KHJ30261.1"/>
    <property type="molecule type" value="Genomic_DNA"/>
</dbReference>
<evidence type="ECO:0000313" key="2">
    <source>
        <dbReference type="EMBL" id="KHJ30261.1"/>
    </source>
</evidence>
<comment type="caution">
    <text evidence="2">The sequence shown here is derived from an EMBL/GenBank/DDBJ whole genome shotgun (WGS) entry which is preliminary data.</text>
</comment>
<dbReference type="OrthoDB" id="3529015at2759"/>
<accession>A0A0B1P039</accession>
<keyword evidence="3" id="KW-1185">Reference proteome</keyword>
<reference evidence="2 3" key="1">
    <citation type="journal article" date="2014" name="BMC Genomics">
        <title>Adaptive genomic structural variation in the grape powdery mildew pathogen, Erysiphe necator.</title>
        <authorList>
            <person name="Jones L."/>
            <person name="Riaz S."/>
            <person name="Morales-Cruz A."/>
            <person name="Amrine K.C."/>
            <person name="McGuire B."/>
            <person name="Gubler W.D."/>
            <person name="Walker M.A."/>
            <person name="Cantu D."/>
        </authorList>
    </citation>
    <scope>NUCLEOTIDE SEQUENCE [LARGE SCALE GENOMIC DNA]</scope>
    <source>
        <strain evidence="3">c</strain>
    </source>
</reference>
<name>A0A0B1P039_UNCNE</name>
<evidence type="ECO:0000313" key="3">
    <source>
        <dbReference type="Proteomes" id="UP000030854"/>
    </source>
</evidence>
<proteinExistence type="predicted"/>
<feature type="region of interest" description="Disordered" evidence="1">
    <location>
        <begin position="67"/>
        <end position="97"/>
    </location>
</feature>
<dbReference type="Proteomes" id="UP000030854">
    <property type="component" value="Unassembled WGS sequence"/>
</dbReference>
<gene>
    <name evidence="2" type="ORF">EV44_g5994</name>
</gene>
<protein>
    <submittedName>
        <fullName evidence="2">Uncharacterized protein</fullName>
    </submittedName>
</protein>
<dbReference type="AlphaFoldDB" id="A0A0B1P039"/>
<organism evidence="2 3">
    <name type="scientific">Uncinula necator</name>
    <name type="common">Grape powdery mildew</name>
    <dbReference type="NCBI Taxonomy" id="52586"/>
    <lineage>
        <taxon>Eukaryota</taxon>
        <taxon>Fungi</taxon>
        <taxon>Dikarya</taxon>
        <taxon>Ascomycota</taxon>
        <taxon>Pezizomycotina</taxon>
        <taxon>Leotiomycetes</taxon>
        <taxon>Erysiphales</taxon>
        <taxon>Erysiphaceae</taxon>
        <taxon>Erysiphe</taxon>
    </lineage>
</organism>
<feature type="region of interest" description="Disordered" evidence="1">
    <location>
        <begin position="109"/>
        <end position="137"/>
    </location>
</feature>